<proteinExistence type="predicted"/>
<evidence type="ECO:0000259" key="2">
    <source>
        <dbReference type="Pfam" id="PF13439"/>
    </source>
</evidence>
<dbReference type="Gene3D" id="3.40.50.2000">
    <property type="entry name" value="Glycogen Phosphorylase B"/>
    <property type="match status" value="2"/>
</dbReference>
<dbReference type="EMBL" id="JBIPKE010000020">
    <property type="protein sequence ID" value="MFH6985399.1"/>
    <property type="molecule type" value="Genomic_DNA"/>
</dbReference>
<sequence>MSKIRIAFFLDVMKEDFDGVSITMHQVINRIPKETFEPIFITPQPPEKDFKYPVYQCPYLNIPFSNKDYRLALPGRMKELTDILDDFDPDILHFSSPSGLGGFAVKYARRKQIPVTTIYHTHFPSFANYYLRYIPFVEKITEPIVYNLFWLYRGSTRVFAPTKSMEEYLLGKGVKSDQLKIWGRGVNTERFSPEHRDDLLWPQLPEGCKKVLFVSRLVKEKEPKTLIRLYNLFQERRPEIKMVITGEGPTRAKLEKNMPEALFTGKLTGLDLSRAYASADIFVFPSTTETFGNVVLEALASGLPVVAAAEGGPKDIIQDGETGVLVEPQQEEAFFAEIVKLVDDAAYYERVRNAALAYARSQNWESLCRELFSTYTALVQSAEGK</sequence>
<comment type="caution">
    <text evidence="3">The sequence shown here is derived from an EMBL/GenBank/DDBJ whole genome shotgun (WGS) entry which is preliminary data.</text>
</comment>
<protein>
    <submittedName>
        <fullName evidence="3">Glycosyltransferase family 4 protein</fullName>
        <ecNumber evidence="3">2.4.-.-</ecNumber>
    </submittedName>
</protein>
<feature type="domain" description="Glycosyl transferase family 1" evidence="1">
    <location>
        <begin position="204"/>
        <end position="355"/>
    </location>
</feature>
<dbReference type="SUPFAM" id="SSF53756">
    <property type="entry name" value="UDP-Glycosyltransferase/glycogen phosphorylase"/>
    <property type="match status" value="1"/>
</dbReference>
<dbReference type="InterPro" id="IPR050194">
    <property type="entry name" value="Glycosyltransferase_grp1"/>
</dbReference>
<dbReference type="CDD" id="cd03814">
    <property type="entry name" value="GT4-like"/>
    <property type="match status" value="1"/>
</dbReference>
<dbReference type="InterPro" id="IPR001296">
    <property type="entry name" value="Glyco_trans_1"/>
</dbReference>
<evidence type="ECO:0000313" key="3">
    <source>
        <dbReference type="EMBL" id="MFH6985399.1"/>
    </source>
</evidence>
<dbReference type="Pfam" id="PF13439">
    <property type="entry name" value="Glyco_transf_4"/>
    <property type="match status" value="1"/>
</dbReference>
<dbReference type="PANTHER" id="PTHR45947:SF3">
    <property type="entry name" value="SULFOQUINOVOSYL TRANSFERASE SQD2"/>
    <property type="match status" value="1"/>
</dbReference>
<accession>A0ABW7NGQ4</accession>
<dbReference type="Pfam" id="PF00534">
    <property type="entry name" value="Glycos_transf_1"/>
    <property type="match status" value="1"/>
</dbReference>
<dbReference type="EC" id="2.4.-.-" evidence="3"/>
<dbReference type="PANTHER" id="PTHR45947">
    <property type="entry name" value="SULFOQUINOVOSYL TRANSFERASE SQD2"/>
    <property type="match status" value="1"/>
</dbReference>
<dbReference type="GO" id="GO:0016757">
    <property type="term" value="F:glycosyltransferase activity"/>
    <property type="evidence" value="ECO:0007669"/>
    <property type="project" value="UniProtKB-KW"/>
</dbReference>
<organism evidence="3 4">
    <name type="scientific">Marinoscillum luteum</name>
    <dbReference type="NCBI Taxonomy" id="861051"/>
    <lineage>
        <taxon>Bacteria</taxon>
        <taxon>Pseudomonadati</taxon>
        <taxon>Bacteroidota</taxon>
        <taxon>Cytophagia</taxon>
        <taxon>Cytophagales</taxon>
        <taxon>Reichenbachiellaceae</taxon>
        <taxon>Marinoscillum</taxon>
    </lineage>
</organism>
<feature type="domain" description="Glycosyltransferase subfamily 4-like N-terminal" evidence="2">
    <location>
        <begin position="18"/>
        <end position="190"/>
    </location>
</feature>
<evidence type="ECO:0000259" key="1">
    <source>
        <dbReference type="Pfam" id="PF00534"/>
    </source>
</evidence>
<keyword evidence="3" id="KW-0328">Glycosyltransferase</keyword>
<reference evidence="3 4" key="1">
    <citation type="journal article" date="2013" name="Int. J. Syst. Evol. Microbiol.">
        <title>Marinoscillum luteum sp. nov., isolated from marine sediment.</title>
        <authorList>
            <person name="Cha I.T."/>
            <person name="Park S.J."/>
            <person name="Kim S.J."/>
            <person name="Kim J.G."/>
            <person name="Jung M.Y."/>
            <person name="Shin K.S."/>
            <person name="Kwon K.K."/>
            <person name="Yang S.H."/>
            <person name="Seo Y.S."/>
            <person name="Rhee S.K."/>
        </authorList>
    </citation>
    <scope>NUCLEOTIDE SEQUENCE [LARGE SCALE GENOMIC DNA]</scope>
    <source>
        <strain evidence="3 4">KCTC 23939</strain>
    </source>
</reference>
<dbReference type="InterPro" id="IPR028098">
    <property type="entry name" value="Glyco_trans_4-like_N"/>
</dbReference>
<gene>
    <name evidence="3" type="ORF">ACHKAR_18245</name>
</gene>
<dbReference type="Proteomes" id="UP001610063">
    <property type="component" value="Unassembled WGS sequence"/>
</dbReference>
<name>A0ABW7NGQ4_9BACT</name>
<dbReference type="RefSeq" id="WP_395418862.1">
    <property type="nucleotide sequence ID" value="NZ_JBIPKE010000020.1"/>
</dbReference>
<keyword evidence="4" id="KW-1185">Reference proteome</keyword>
<keyword evidence="3" id="KW-0808">Transferase</keyword>
<evidence type="ECO:0000313" key="4">
    <source>
        <dbReference type="Proteomes" id="UP001610063"/>
    </source>
</evidence>